<dbReference type="Proteomes" id="UP000054937">
    <property type="component" value="Unassembled WGS sequence"/>
</dbReference>
<keyword evidence="1" id="KW-0378">Hydrolase</keyword>
<dbReference type="SMART" id="SM00535">
    <property type="entry name" value="RIBOc"/>
    <property type="match status" value="2"/>
</dbReference>
<evidence type="ECO:0000259" key="3">
    <source>
        <dbReference type="PROSITE" id="PS50142"/>
    </source>
</evidence>
<reference evidence="4 5" key="1">
    <citation type="journal article" date="2015" name="Sci. Rep.">
        <title>Genome of the facultative scuticociliatosis pathogen Pseudocohnilembus persalinus provides insight into its virulence through horizontal gene transfer.</title>
        <authorList>
            <person name="Xiong J."/>
            <person name="Wang G."/>
            <person name="Cheng J."/>
            <person name="Tian M."/>
            <person name="Pan X."/>
            <person name="Warren A."/>
            <person name="Jiang C."/>
            <person name="Yuan D."/>
            <person name="Miao W."/>
        </authorList>
    </citation>
    <scope>NUCLEOTIDE SEQUENCE [LARGE SCALE GENOMIC DNA]</scope>
    <source>
        <strain evidence="4">36N120E</strain>
    </source>
</reference>
<evidence type="ECO:0000313" key="5">
    <source>
        <dbReference type="Proteomes" id="UP000054937"/>
    </source>
</evidence>
<organism evidence="4 5">
    <name type="scientific">Pseudocohnilembus persalinus</name>
    <name type="common">Ciliate</name>
    <dbReference type="NCBI Taxonomy" id="266149"/>
    <lineage>
        <taxon>Eukaryota</taxon>
        <taxon>Sar</taxon>
        <taxon>Alveolata</taxon>
        <taxon>Ciliophora</taxon>
        <taxon>Intramacronucleata</taxon>
        <taxon>Oligohymenophorea</taxon>
        <taxon>Scuticociliatia</taxon>
        <taxon>Philasterida</taxon>
        <taxon>Pseudocohnilembidae</taxon>
        <taxon>Pseudocohnilembus</taxon>
    </lineage>
</organism>
<dbReference type="PANTHER" id="PTHR14950:SF37">
    <property type="entry name" value="ENDORIBONUCLEASE DICER"/>
    <property type="match status" value="1"/>
</dbReference>
<dbReference type="GO" id="GO:0004525">
    <property type="term" value="F:ribonuclease III activity"/>
    <property type="evidence" value="ECO:0007669"/>
    <property type="project" value="InterPro"/>
</dbReference>
<dbReference type="InterPro" id="IPR000999">
    <property type="entry name" value="RNase_III_dom"/>
</dbReference>
<gene>
    <name evidence="4" type="ORF">PPERSA_09635</name>
</gene>
<dbReference type="InParanoid" id="A0A0V0QFW0"/>
<name>A0A0V0QFW0_PSEPJ</name>
<feature type="domain" description="RNase III" evidence="3">
    <location>
        <begin position="397"/>
        <end position="566"/>
    </location>
</feature>
<dbReference type="PROSITE" id="PS50142">
    <property type="entry name" value="RNASE_3_2"/>
    <property type="match status" value="2"/>
</dbReference>
<dbReference type="PROSITE" id="PS00517">
    <property type="entry name" value="RNASE_3_1"/>
    <property type="match status" value="1"/>
</dbReference>
<dbReference type="GO" id="GO:0006396">
    <property type="term" value="P:RNA processing"/>
    <property type="evidence" value="ECO:0007669"/>
    <property type="project" value="InterPro"/>
</dbReference>
<dbReference type="CDD" id="cd00593">
    <property type="entry name" value="RIBOc"/>
    <property type="match status" value="2"/>
</dbReference>
<keyword evidence="2" id="KW-0175">Coiled coil</keyword>
<protein>
    <submittedName>
        <fullName evidence="4">Ribonuclease III domain</fullName>
    </submittedName>
</protein>
<evidence type="ECO:0000313" key="4">
    <source>
        <dbReference type="EMBL" id="KRX01029.1"/>
    </source>
</evidence>
<dbReference type="EMBL" id="LDAU01000180">
    <property type="protein sequence ID" value="KRX01029.1"/>
    <property type="molecule type" value="Genomic_DNA"/>
</dbReference>
<dbReference type="Pfam" id="PF00636">
    <property type="entry name" value="Ribonuclease_3"/>
    <property type="match status" value="2"/>
</dbReference>
<dbReference type="InterPro" id="IPR036389">
    <property type="entry name" value="RNase_III_sf"/>
</dbReference>
<accession>A0A0V0QFW0</accession>
<evidence type="ECO:0000256" key="1">
    <source>
        <dbReference type="ARBA" id="ARBA00022801"/>
    </source>
</evidence>
<dbReference type="PANTHER" id="PTHR14950">
    <property type="entry name" value="DICER-RELATED"/>
    <property type="match status" value="1"/>
</dbReference>
<dbReference type="SUPFAM" id="SSF69065">
    <property type="entry name" value="RNase III domain-like"/>
    <property type="match status" value="2"/>
</dbReference>
<feature type="coiled-coil region" evidence="2">
    <location>
        <begin position="195"/>
        <end position="229"/>
    </location>
</feature>
<dbReference type="OrthoDB" id="298016at2759"/>
<dbReference type="AlphaFoldDB" id="A0A0V0QFW0"/>
<proteinExistence type="predicted"/>
<keyword evidence="5" id="KW-1185">Reference proteome</keyword>
<feature type="domain" description="RNase III" evidence="3">
    <location>
        <begin position="616"/>
        <end position="790"/>
    </location>
</feature>
<sequence>MLKILYLKNKISTQGSFTLMKIMDPQLKLNKSQFEKLRLFHLHNAAITVRQEPQFYGRLIQQEIKQDGYFYKGGNNQILFDLDLKNMYLLSTVLKKVENQNDKFEIDWDTVNQTLEFIEIMKILFKKYNILEKGVFEDQKINLDLKLDEKWQVKSEDYNEADDGKGLVLQYVKCDMFFQKFRVQSMKQTWKEWKQQQLQQVNDQDNDKQEKLQQKINLMEERSIRLQKIFNTEIKDDDKVVTGRTIRRKLKTDYQLFQRINKEQPDIDEISSQNYFLKEFIKFPLCYKYIFQMSFFLDFGIFQVRDLFLTQHFKNFLMDNFQINSQDESQEQLLQIQQGEQEQQQQFLKTHESLSNIFTKQFLKSNFDKHQQLNESVQKQLQINQQKMEEFIGQQQINQKQLQLKQYLQNLPLDSLHQALKTRQNDNYENYERQEFLGDTVLKLLTTVQIFSQNPNYDEEIMTLKRIQLVSNKMLWTVAVQNKIFYYLFCEQVKDIPVGLINIKNSQISSQQLNTQYQKQIDQMREYKKIGEKHIIPKTGDMKYIPLKVLPDIIESLLGAIFEQYTHKDGNKGLDICWKLLQSLKILNVPNEVFQNTISDTEIRELFKNSSNMKYIQEFEKNIKYKFKNINFLLRALSSSQCAANTKILKFRNQNQDIDNEESKKLQELMKINSDYKPLSYERLEFLGDAVLDLIVVNYIYDKKINNKLLQPGELTKIKHSIVKNTTLALMCVQIDLYKISFHETSEKKESFKTYCEKIKRDKKITDTEHIKMLGDLIEAFIGAIYLDTSYNFEETKKVVLNILQPHIDQYSKQEYINDYPLKQLEDFLKQKYGSKNEDFPLQFEQNVPEIGQEGQEDKKLSFKILFNTGRLFQLIKAKNEKDFLDQIPSLIEKLKKSSK</sequence>
<dbReference type="Gene3D" id="1.10.1520.10">
    <property type="entry name" value="Ribonuclease III domain"/>
    <property type="match status" value="2"/>
</dbReference>
<evidence type="ECO:0000256" key="2">
    <source>
        <dbReference type="SAM" id="Coils"/>
    </source>
</evidence>
<comment type="caution">
    <text evidence="4">The sequence shown here is derived from an EMBL/GenBank/DDBJ whole genome shotgun (WGS) entry which is preliminary data.</text>
</comment>